<reference evidence="1" key="1">
    <citation type="submission" date="2022-01" db="EMBL/GenBank/DDBJ databases">
        <title>Paenibacillus spongiae sp. nov., isolated from marine sponge.</title>
        <authorList>
            <person name="Li Z."/>
            <person name="Zhang M."/>
        </authorList>
    </citation>
    <scope>NUCLEOTIDE SEQUENCE</scope>
    <source>
        <strain evidence="1">PHS-Z3</strain>
    </source>
</reference>
<sequence>MAFQFVLALLDEAELSALLILPPDRAISEGELRAAQGEGGRRTAAGVRLYEGAGAAAAARQEENGVTWECSRKLP</sequence>
<dbReference type="EMBL" id="CP091430">
    <property type="protein sequence ID" value="UVI28729.1"/>
    <property type="molecule type" value="Genomic_DNA"/>
</dbReference>
<name>A0ABY5S4W5_9BACL</name>
<proteinExistence type="predicted"/>
<dbReference type="Proteomes" id="UP001057877">
    <property type="component" value="Chromosome"/>
</dbReference>
<organism evidence="1 2">
    <name type="scientific">Paenibacillus spongiae</name>
    <dbReference type="NCBI Taxonomy" id="2909671"/>
    <lineage>
        <taxon>Bacteria</taxon>
        <taxon>Bacillati</taxon>
        <taxon>Bacillota</taxon>
        <taxon>Bacilli</taxon>
        <taxon>Bacillales</taxon>
        <taxon>Paenibacillaceae</taxon>
        <taxon>Paenibacillus</taxon>
    </lineage>
</organism>
<gene>
    <name evidence="1" type="ORF">L1F29_25305</name>
</gene>
<dbReference type="RefSeq" id="WP_258384817.1">
    <property type="nucleotide sequence ID" value="NZ_CP091430.1"/>
</dbReference>
<accession>A0ABY5S4W5</accession>
<evidence type="ECO:0000313" key="2">
    <source>
        <dbReference type="Proteomes" id="UP001057877"/>
    </source>
</evidence>
<protein>
    <submittedName>
        <fullName evidence="1">Uncharacterized protein</fullName>
    </submittedName>
</protein>
<evidence type="ECO:0000313" key="1">
    <source>
        <dbReference type="EMBL" id="UVI28729.1"/>
    </source>
</evidence>
<keyword evidence="2" id="KW-1185">Reference proteome</keyword>